<dbReference type="EMBL" id="CM018052">
    <property type="protein sequence ID" value="KAA8515218.1"/>
    <property type="molecule type" value="Genomic_DNA"/>
</dbReference>
<feature type="region of interest" description="Disordered" evidence="1">
    <location>
        <begin position="1"/>
        <end position="21"/>
    </location>
</feature>
<organism evidence="2 3">
    <name type="scientific">Nyssa sinensis</name>
    <dbReference type="NCBI Taxonomy" id="561372"/>
    <lineage>
        <taxon>Eukaryota</taxon>
        <taxon>Viridiplantae</taxon>
        <taxon>Streptophyta</taxon>
        <taxon>Embryophyta</taxon>
        <taxon>Tracheophyta</taxon>
        <taxon>Spermatophyta</taxon>
        <taxon>Magnoliopsida</taxon>
        <taxon>eudicotyledons</taxon>
        <taxon>Gunneridae</taxon>
        <taxon>Pentapetalae</taxon>
        <taxon>asterids</taxon>
        <taxon>Cornales</taxon>
        <taxon>Nyssaceae</taxon>
        <taxon>Nyssa</taxon>
    </lineage>
</organism>
<sequence>MLGESMATSAIDRGDDSDEDWVAGFSQSRKEEGLGCDESTTEMRGSIFKFYECDQSRRRGLSLGCEFQTFSRSSLEEGGRSGLGCDDADESTVTDLRYESSSSAFGSNEERLN</sequence>
<reference evidence="2 3" key="1">
    <citation type="submission" date="2019-09" db="EMBL/GenBank/DDBJ databases">
        <title>A chromosome-level genome assembly of the Chinese tupelo Nyssa sinensis.</title>
        <authorList>
            <person name="Yang X."/>
            <person name="Kang M."/>
            <person name="Yang Y."/>
            <person name="Xiong H."/>
            <person name="Wang M."/>
            <person name="Zhang Z."/>
            <person name="Wang Z."/>
            <person name="Wu H."/>
            <person name="Ma T."/>
            <person name="Liu J."/>
            <person name="Xi Z."/>
        </authorList>
    </citation>
    <scope>NUCLEOTIDE SEQUENCE [LARGE SCALE GENOMIC DNA]</scope>
    <source>
        <strain evidence="2">J267</strain>
        <tissue evidence="2">Leaf</tissue>
    </source>
</reference>
<keyword evidence="3" id="KW-1185">Reference proteome</keyword>
<proteinExistence type="predicted"/>
<evidence type="ECO:0000256" key="1">
    <source>
        <dbReference type="SAM" id="MobiDB-lite"/>
    </source>
</evidence>
<dbReference type="Proteomes" id="UP000325577">
    <property type="component" value="Linkage Group LG9"/>
</dbReference>
<evidence type="ECO:0000313" key="3">
    <source>
        <dbReference type="Proteomes" id="UP000325577"/>
    </source>
</evidence>
<dbReference type="AlphaFoldDB" id="A0A5J4ZCF1"/>
<gene>
    <name evidence="2" type="ORF">F0562_018397</name>
</gene>
<evidence type="ECO:0000313" key="2">
    <source>
        <dbReference type="EMBL" id="KAA8515218.1"/>
    </source>
</evidence>
<accession>A0A5J4ZCF1</accession>
<feature type="region of interest" description="Disordered" evidence="1">
    <location>
        <begin position="94"/>
        <end position="113"/>
    </location>
</feature>
<protein>
    <submittedName>
        <fullName evidence="2">Uncharacterized protein</fullName>
    </submittedName>
</protein>
<name>A0A5J4ZCF1_9ASTE</name>
<feature type="compositionally biased region" description="Polar residues" evidence="1">
    <location>
        <begin position="94"/>
        <end position="106"/>
    </location>
</feature>